<evidence type="ECO:0000256" key="1">
    <source>
        <dbReference type="ARBA" id="ARBA00001974"/>
    </source>
</evidence>
<keyword evidence="5" id="KW-0503">Monooxygenase</keyword>
<accession>A0A3S5C1M0</accession>
<dbReference type="PANTHER" id="PTHR43004">
    <property type="entry name" value="TRK SYSTEM POTASSIUM UPTAKE PROTEIN"/>
    <property type="match status" value="1"/>
</dbReference>
<dbReference type="InterPro" id="IPR036188">
    <property type="entry name" value="FAD/NAD-bd_sf"/>
</dbReference>
<dbReference type="InterPro" id="IPR002938">
    <property type="entry name" value="FAD-bd"/>
</dbReference>
<dbReference type="AlphaFoldDB" id="A0A3S5C1M0"/>
<keyword evidence="3" id="KW-0274">FAD</keyword>
<feature type="domain" description="FAD-binding" evidence="4">
    <location>
        <begin position="9"/>
        <end position="338"/>
    </location>
</feature>
<dbReference type="Gene3D" id="3.30.70.2450">
    <property type="match status" value="1"/>
</dbReference>
<dbReference type="EMBL" id="LR134521">
    <property type="protein sequence ID" value="VEJ30653.1"/>
    <property type="molecule type" value="Genomic_DNA"/>
</dbReference>
<dbReference type="Pfam" id="PF01494">
    <property type="entry name" value="FAD_binding_3"/>
    <property type="match status" value="1"/>
</dbReference>
<keyword evidence="2" id="KW-0285">Flavoprotein</keyword>
<sequence>MSHPNKLSTDVLVVGAGPSGLTLAAELRLQGLSVIIIDREVNATEESRALGLTIGALEHLLSRGQIEKFGELRGRDTVHFAGFPLSIQEIATDLLPAVEIPQYVTEAVLNAWLEEVGGVVNRGWELVDFSQDTDKVLSILSDDRQNSIEVTSKFIVGCDGAKSTVRSKAGLDFKVSTPSVQMLLGDFLETDLPDNPFGKRTSRGMVMSGPVGDGAVRVIVAEFGAPLLERGKSLSGEEISSAYERVLGERFEWDSLHWGSSFTDASGMAEQFVKGRVVIIGDAAHIHLPAGGQGMNVSILDAANLGWRLAQAVKTHSRVPLQAFELERKEAAMELLNNTRAQGQLFLRGVEIDPLREVVAKLLEEPLSARNLARSVSSVNLRHNFEYAFKDEAVGRRALSGVFPELPWETKRSGLQKTGQWLYISTQDPDDECELVLDRFNIPQLKTSSICCETEKEQVNRNAILLRPDGVIAWTDQSDISLEMAFTYWSTKNTH</sequence>
<gene>
    <name evidence="5" type="primary">pcpB_2</name>
    <name evidence="5" type="ORF">NCTC10918_01937</name>
</gene>
<dbReference type="RefSeq" id="WP_141121387.1">
    <property type="nucleotide sequence ID" value="NZ_LR134521.1"/>
</dbReference>
<organism evidence="5 6">
    <name type="scientific">Rothia dentocariosa</name>
    <dbReference type="NCBI Taxonomy" id="2047"/>
    <lineage>
        <taxon>Bacteria</taxon>
        <taxon>Bacillati</taxon>
        <taxon>Actinomycetota</taxon>
        <taxon>Actinomycetes</taxon>
        <taxon>Micrococcales</taxon>
        <taxon>Micrococcaceae</taxon>
        <taxon>Rothia</taxon>
    </lineage>
</organism>
<dbReference type="GO" id="GO:0018677">
    <property type="term" value="F:pentachlorophenol monooxygenase activity"/>
    <property type="evidence" value="ECO:0007669"/>
    <property type="project" value="UniProtKB-EC"/>
</dbReference>
<dbReference type="EC" id="1.14.13.50" evidence="5"/>
<comment type="cofactor">
    <cofactor evidence="1">
        <name>FAD</name>
        <dbReference type="ChEBI" id="CHEBI:57692"/>
    </cofactor>
</comment>
<name>A0A3S5C1M0_9MICC</name>
<dbReference type="SUPFAM" id="SSF51905">
    <property type="entry name" value="FAD/NAD(P)-binding domain"/>
    <property type="match status" value="1"/>
</dbReference>
<evidence type="ECO:0000256" key="2">
    <source>
        <dbReference type="ARBA" id="ARBA00022630"/>
    </source>
</evidence>
<evidence type="ECO:0000313" key="5">
    <source>
        <dbReference type="EMBL" id="VEJ30653.1"/>
    </source>
</evidence>
<keyword evidence="5" id="KW-0560">Oxidoreductase</keyword>
<dbReference type="Gene3D" id="3.50.50.60">
    <property type="entry name" value="FAD/NAD(P)-binding domain"/>
    <property type="match status" value="1"/>
</dbReference>
<dbReference type="PANTHER" id="PTHR43004:SF19">
    <property type="entry name" value="BINDING MONOOXYGENASE, PUTATIVE (JCVI)-RELATED"/>
    <property type="match status" value="1"/>
</dbReference>
<dbReference type="InterPro" id="IPR050641">
    <property type="entry name" value="RIFMO-like"/>
</dbReference>
<reference evidence="5 6" key="1">
    <citation type="submission" date="2018-12" db="EMBL/GenBank/DDBJ databases">
        <authorList>
            <consortium name="Pathogen Informatics"/>
        </authorList>
    </citation>
    <scope>NUCLEOTIDE SEQUENCE [LARGE SCALE GENOMIC DNA]</scope>
    <source>
        <strain evidence="5 6">NCTC10918</strain>
    </source>
</reference>
<dbReference type="PRINTS" id="PR00420">
    <property type="entry name" value="RNGMNOXGNASE"/>
</dbReference>
<dbReference type="Gene3D" id="3.40.30.120">
    <property type="match status" value="1"/>
</dbReference>
<evidence type="ECO:0000256" key="3">
    <source>
        <dbReference type="ARBA" id="ARBA00022827"/>
    </source>
</evidence>
<proteinExistence type="predicted"/>
<dbReference type="Proteomes" id="UP000270988">
    <property type="component" value="Chromosome"/>
</dbReference>
<protein>
    <submittedName>
        <fullName evidence="5">Pentachlorophenol 4-monooxygenase</fullName>
        <ecNumber evidence="5">1.14.13.50</ecNumber>
    </submittedName>
</protein>
<evidence type="ECO:0000313" key="6">
    <source>
        <dbReference type="Proteomes" id="UP000270988"/>
    </source>
</evidence>
<evidence type="ECO:0000259" key="4">
    <source>
        <dbReference type="Pfam" id="PF01494"/>
    </source>
</evidence>
<dbReference type="GO" id="GO:0071949">
    <property type="term" value="F:FAD binding"/>
    <property type="evidence" value="ECO:0007669"/>
    <property type="project" value="InterPro"/>
</dbReference>